<proteinExistence type="inferred from homology"/>
<comment type="similarity">
    <text evidence="1">Belongs to the peptidase A1 family.</text>
</comment>
<dbReference type="CDD" id="cd05476">
    <property type="entry name" value="pepsin_A_like_plant"/>
    <property type="match status" value="1"/>
</dbReference>
<dbReference type="PANTHER" id="PTHR47967">
    <property type="entry name" value="OS07G0603500 PROTEIN-RELATED"/>
    <property type="match status" value="1"/>
</dbReference>
<organism evidence="8 9">
    <name type="scientific">Riccia sorocarpa</name>
    <dbReference type="NCBI Taxonomy" id="122646"/>
    <lineage>
        <taxon>Eukaryota</taxon>
        <taxon>Viridiplantae</taxon>
        <taxon>Streptophyta</taxon>
        <taxon>Embryophyta</taxon>
        <taxon>Marchantiophyta</taxon>
        <taxon>Marchantiopsida</taxon>
        <taxon>Marchantiidae</taxon>
        <taxon>Marchantiales</taxon>
        <taxon>Ricciaceae</taxon>
        <taxon>Riccia</taxon>
    </lineage>
</organism>
<evidence type="ECO:0000313" key="8">
    <source>
        <dbReference type="EMBL" id="KAL3691264.1"/>
    </source>
</evidence>
<dbReference type="GO" id="GO:0006508">
    <property type="term" value="P:proteolysis"/>
    <property type="evidence" value="ECO:0007669"/>
    <property type="project" value="UniProtKB-KW"/>
</dbReference>
<keyword evidence="4" id="KW-0378">Hydrolase</keyword>
<dbReference type="Pfam" id="PF14541">
    <property type="entry name" value="TAXi_C"/>
    <property type="match status" value="1"/>
</dbReference>
<dbReference type="GO" id="GO:0004190">
    <property type="term" value="F:aspartic-type endopeptidase activity"/>
    <property type="evidence" value="ECO:0007669"/>
    <property type="project" value="UniProtKB-KW"/>
</dbReference>
<evidence type="ECO:0000259" key="7">
    <source>
        <dbReference type="PROSITE" id="PS51767"/>
    </source>
</evidence>
<dbReference type="Gene3D" id="2.40.70.10">
    <property type="entry name" value="Acid Proteases"/>
    <property type="match status" value="2"/>
</dbReference>
<evidence type="ECO:0000256" key="2">
    <source>
        <dbReference type="ARBA" id="ARBA00022670"/>
    </source>
</evidence>
<evidence type="ECO:0000256" key="5">
    <source>
        <dbReference type="ARBA" id="ARBA00023180"/>
    </source>
</evidence>
<dbReference type="InterPro" id="IPR021109">
    <property type="entry name" value="Peptidase_aspartic_dom_sf"/>
</dbReference>
<dbReference type="InterPro" id="IPR034161">
    <property type="entry name" value="Pepsin-like_plant"/>
</dbReference>
<evidence type="ECO:0000256" key="1">
    <source>
        <dbReference type="ARBA" id="ARBA00007447"/>
    </source>
</evidence>
<dbReference type="InterPro" id="IPR032861">
    <property type="entry name" value="TAXi_N"/>
</dbReference>
<dbReference type="Proteomes" id="UP001633002">
    <property type="component" value="Unassembled WGS sequence"/>
</dbReference>
<evidence type="ECO:0000256" key="3">
    <source>
        <dbReference type="ARBA" id="ARBA00022750"/>
    </source>
</evidence>
<evidence type="ECO:0000313" key="9">
    <source>
        <dbReference type="Proteomes" id="UP001633002"/>
    </source>
</evidence>
<feature type="domain" description="Peptidase A1" evidence="7">
    <location>
        <begin position="98"/>
        <end position="447"/>
    </location>
</feature>
<keyword evidence="6" id="KW-0732">Signal</keyword>
<keyword evidence="9" id="KW-1185">Reference proteome</keyword>
<dbReference type="PANTHER" id="PTHR47967:SF128">
    <property type="entry name" value="ASPARTIC PROTEINASE CDR1-LIKE"/>
    <property type="match status" value="1"/>
</dbReference>
<dbReference type="InterPro" id="IPR033121">
    <property type="entry name" value="PEPTIDASE_A1"/>
</dbReference>
<keyword evidence="3" id="KW-0064">Aspartyl protease</keyword>
<keyword evidence="2" id="KW-0645">Protease</keyword>
<comment type="caution">
    <text evidence="8">The sequence shown here is derived from an EMBL/GenBank/DDBJ whole genome shotgun (WGS) entry which is preliminary data.</text>
</comment>
<evidence type="ECO:0000256" key="6">
    <source>
        <dbReference type="SAM" id="SignalP"/>
    </source>
</evidence>
<dbReference type="SUPFAM" id="SSF50630">
    <property type="entry name" value="Acid proteases"/>
    <property type="match status" value="1"/>
</dbReference>
<evidence type="ECO:0000256" key="4">
    <source>
        <dbReference type="ARBA" id="ARBA00022801"/>
    </source>
</evidence>
<dbReference type="Pfam" id="PF14543">
    <property type="entry name" value="TAXi_N"/>
    <property type="match status" value="1"/>
</dbReference>
<gene>
    <name evidence="8" type="ORF">R1sor_004915</name>
</gene>
<dbReference type="PROSITE" id="PS51767">
    <property type="entry name" value="PEPTIDASE_A1"/>
    <property type="match status" value="1"/>
</dbReference>
<protein>
    <recommendedName>
        <fullName evidence="7">Peptidase A1 domain-containing protein</fullName>
    </recommendedName>
</protein>
<reference evidence="8 9" key="1">
    <citation type="submission" date="2024-09" db="EMBL/GenBank/DDBJ databases">
        <title>Chromosome-scale assembly of Riccia sorocarpa.</title>
        <authorList>
            <person name="Paukszto L."/>
        </authorList>
    </citation>
    <scope>NUCLEOTIDE SEQUENCE [LARGE SCALE GENOMIC DNA]</scope>
    <source>
        <strain evidence="8">LP-2024</strain>
        <tissue evidence="8">Aerial parts of the thallus</tissue>
    </source>
</reference>
<name>A0ABD3HPI4_9MARC</name>
<dbReference type="InterPro" id="IPR032799">
    <property type="entry name" value="TAXi_C"/>
</dbReference>
<sequence>MAVFAKVSIVLLLLVQVYSCAALRNQQTAWVKNHLHRGSPGVHTDGKVRKLLGEASEGPGADEARGIKGLRGSLIRSTHKVETGKFTAFEKIRHDVEKSKKRAIYLSRQTFIGIADTGSDLVWVQCSQCNPCFNSTANFDSRLSSTYQPLPCGTSCDILGGNKLSCDPSCQYTYVYGDNSTTVGDFASETVWTTDGTGVDVSIPDFLFGCGLQNAGIYEEINGLVGLGRGPLSFPSQIAPYLDNNNKFSYCFVLNTNESATSPILFGANAVPTETISTTPISTLADLISTFYFVNLNDISVGRSPLSVPSTSFEFNLTSGDGGVLFDSGTTYTNLESVAYQLVIKAFNSSVQYNFVDLVDVTGLDLCYSVPSFNNLVVPKITFNFEGADFDLAVENIVQKLTDDAGNNFICVVLTESPVGSSSIIGNWQQQNFQVLYDLDNDVIGWVPTDCSSV</sequence>
<keyword evidence="5" id="KW-0325">Glycoprotein</keyword>
<accession>A0ABD3HPI4</accession>
<dbReference type="EMBL" id="JBJQOH010000003">
    <property type="protein sequence ID" value="KAL3691264.1"/>
    <property type="molecule type" value="Genomic_DNA"/>
</dbReference>
<dbReference type="InterPro" id="IPR051708">
    <property type="entry name" value="Plant_Aspart_Prot_A1"/>
</dbReference>
<dbReference type="AlphaFoldDB" id="A0ABD3HPI4"/>
<feature type="signal peptide" evidence="6">
    <location>
        <begin position="1"/>
        <end position="22"/>
    </location>
</feature>
<feature type="chain" id="PRO_5044853051" description="Peptidase A1 domain-containing protein" evidence="6">
    <location>
        <begin position="23"/>
        <end position="454"/>
    </location>
</feature>